<comment type="subcellular location">
    <subcellularLocation>
        <location evidence="1">Endomembrane system</location>
        <topology evidence="1">Multi-pass membrane protein</topology>
    </subcellularLocation>
</comment>
<reference evidence="17 18" key="1">
    <citation type="submission" date="2016-02" db="EMBL/GenBank/DDBJ databases">
        <authorList>
            <consortium name="Pathogen Informatics"/>
        </authorList>
    </citation>
    <scope>NUCLEOTIDE SEQUENCE [LARGE SCALE GENOMIC DNA]</scope>
    <source>
        <strain evidence="17 18">FX230</strain>
    </source>
</reference>
<dbReference type="InterPro" id="IPR018303">
    <property type="entry name" value="ATPase_P-typ_P_site"/>
</dbReference>
<evidence type="ECO:0000256" key="12">
    <source>
        <dbReference type="ARBA" id="ARBA00023008"/>
    </source>
</evidence>
<name>A0A2K1T2I2_STRSU</name>
<organism evidence="17 18">
    <name type="scientific">Streptococcus suis</name>
    <dbReference type="NCBI Taxonomy" id="1307"/>
    <lineage>
        <taxon>Bacteria</taxon>
        <taxon>Bacillati</taxon>
        <taxon>Bacillota</taxon>
        <taxon>Bacilli</taxon>
        <taxon>Lactobacillales</taxon>
        <taxon>Streptococcaceae</taxon>
        <taxon>Streptococcus</taxon>
    </lineage>
</organism>
<dbReference type="InterPro" id="IPR023299">
    <property type="entry name" value="ATPase_P-typ_cyto_dom_N"/>
</dbReference>
<dbReference type="GO" id="GO:0016020">
    <property type="term" value="C:membrane"/>
    <property type="evidence" value="ECO:0007669"/>
    <property type="project" value="InterPro"/>
</dbReference>
<dbReference type="EC" id="7.2.2.8" evidence="3"/>
<dbReference type="InterPro" id="IPR036249">
    <property type="entry name" value="Thioredoxin-like_sf"/>
</dbReference>
<keyword evidence="4" id="KW-0813">Transport</keyword>
<dbReference type="GO" id="GO:0012505">
    <property type="term" value="C:endomembrane system"/>
    <property type="evidence" value="ECO:0007669"/>
    <property type="project" value="UniProtKB-SubCell"/>
</dbReference>
<dbReference type="InterPro" id="IPR001757">
    <property type="entry name" value="P_typ_ATPase"/>
</dbReference>
<dbReference type="GO" id="GO:0046872">
    <property type="term" value="F:metal ion binding"/>
    <property type="evidence" value="ECO:0007669"/>
    <property type="project" value="UniProtKB-KW"/>
</dbReference>
<gene>
    <name evidence="17" type="primary">copA_2</name>
    <name evidence="17" type="ORF">ERS156295_00701</name>
</gene>
<keyword evidence="12" id="KW-0186">Copper</keyword>
<evidence type="ECO:0000256" key="4">
    <source>
        <dbReference type="ARBA" id="ARBA00022448"/>
    </source>
</evidence>
<evidence type="ECO:0000256" key="14">
    <source>
        <dbReference type="ARBA" id="ARBA00023136"/>
    </source>
</evidence>
<keyword evidence="17" id="KW-0378">Hydrolase</keyword>
<dbReference type="InterPro" id="IPR036412">
    <property type="entry name" value="HAD-like_sf"/>
</dbReference>
<proteinExistence type="inferred from homology"/>
<comment type="caution">
    <text evidence="17">The sequence shown here is derived from an EMBL/GenBank/DDBJ whole genome shotgun (WGS) entry which is preliminary data.</text>
</comment>
<dbReference type="PROSITE" id="PS00154">
    <property type="entry name" value="ATPASE_E1_E2"/>
    <property type="match status" value="1"/>
</dbReference>
<dbReference type="EMBL" id="FISW01000003">
    <property type="protein sequence ID" value="CZA95559.1"/>
    <property type="molecule type" value="Genomic_DNA"/>
</dbReference>
<evidence type="ECO:0000256" key="6">
    <source>
        <dbReference type="ARBA" id="ARBA00022723"/>
    </source>
</evidence>
<keyword evidence="10" id="KW-1278">Translocase</keyword>
<dbReference type="GO" id="GO:0016887">
    <property type="term" value="F:ATP hydrolysis activity"/>
    <property type="evidence" value="ECO:0007669"/>
    <property type="project" value="InterPro"/>
</dbReference>
<keyword evidence="13" id="KW-0406">Ion transport</keyword>
<dbReference type="GO" id="GO:0140581">
    <property type="term" value="F:P-type monovalent copper transporter activity"/>
    <property type="evidence" value="ECO:0007669"/>
    <property type="project" value="UniProtKB-EC"/>
</dbReference>
<evidence type="ECO:0000256" key="5">
    <source>
        <dbReference type="ARBA" id="ARBA00022692"/>
    </source>
</evidence>
<dbReference type="NCBIfam" id="TIGR01494">
    <property type="entry name" value="ATPase_P-type"/>
    <property type="match status" value="1"/>
</dbReference>
<dbReference type="InterPro" id="IPR023214">
    <property type="entry name" value="HAD_sf"/>
</dbReference>
<evidence type="ECO:0000256" key="3">
    <source>
        <dbReference type="ARBA" id="ARBA00012517"/>
    </source>
</evidence>
<keyword evidence="8" id="KW-0187">Copper transport</keyword>
<evidence type="ECO:0000256" key="7">
    <source>
        <dbReference type="ARBA" id="ARBA00022741"/>
    </source>
</evidence>
<evidence type="ECO:0000256" key="16">
    <source>
        <dbReference type="SAM" id="SignalP"/>
    </source>
</evidence>
<keyword evidence="14" id="KW-0472">Membrane</keyword>
<dbReference type="SUPFAM" id="SSF56784">
    <property type="entry name" value="HAD-like"/>
    <property type="match status" value="1"/>
</dbReference>
<keyword evidence="9" id="KW-0067">ATP-binding</keyword>
<evidence type="ECO:0000256" key="1">
    <source>
        <dbReference type="ARBA" id="ARBA00004127"/>
    </source>
</evidence>
<keyword evidence="6" id="KW-0479">Metal-binding</keyword>
<feature type="chain" id="PRO_5039464545" description="P-type Cu(+) transporter" evidence="16">
    <location>
        <begin position="22"/>
        <end position="320"/>
    </location>
</feature>
<dbReference type="PANTHER" id="PTHR46594">
    <property type="entry name" value="P-TYPE CATION-TRANSPORTING ATPASE"/>
    <property type="match status" value="1"/>
</dbReference>
<feature type="signal peptide" evidence="16">
    <location>
        <begin position="1"/>
        <end position="21"/>
    </location>
</feature>
<keyword evidence="11" id="KW-1133">Transmembrane helix</keyword>
<comment type="catalytic activity">
    <reaction evidence="15">
        <text>Cu(+)(in) + ATP + H2O = Cu(+)(out) + ADP + phosphate + H(+)</text>
        <dbReference type="Rhea" id="RHEA:25792"/>
        <dbReference type="ChEBI" id="CHEBI:15377"/>
        <dbReference type="ChEBI" id="CHEBI:15378"/>
        <dbReference type="ChEBI" id="CHEBI:30616"/>
        <dbReference type="ChEBI" id="CHEBI:43474"/>
        <dbReference type="ChEBI" id="CHEBI:49552"/>
        <dbReference type="ChEBI" id="CHEBI:456216"/>
        <dbReference type="EC" id="7.2.2.8"/>
    </reaction>
</comment>
<dbReference type="Gene3D" id="3.40.1110.10">
    <property type="entry name" value="Calcium-transporting ATPase, cytoplasmic domain N"/>
    <property type="match status" value="1"/>
</dbReference>
<evidence type="ECO:0000256" key="11">
    <source>
        <dbReference type="ARBA" id="ARBA00022989"/>
    </source>
</evidence>
<dbReference type="Pfam" id="PF00702">
    <property type="entry name" value="Hydrolase"/>
    <property type="match status" value="1"/>
</dbReference>
<evidence type="ECO:0000256" key="13">
    <source>
        <dbReference type="ARBA" id="ARBA00023065"/>
    </source>
</evidence>
<dbReference type="OMA" id="CERVNSH"/>
<evidence type="ECO:0000313" key="17">
    <source>
        <dbReference type="EMBL" id="CZA95559.1"/>
    </source>
</evidence>
<evidence type="ECO:0000313" key="18">
    <source>
        <dbReference type="Proteomes" id="UP000075081"/>
    </source>
</evidence>
<accession>A0A2K1T2I2</accession>
<keyword evidence="5" id="KW-0812">Transmembrane</keyword>
<dbReference type="GO" id="GO:0005524">
    <property type="term" value="F:ATP binding"/>
    <property type="evidence" value="ECO:0007669"/>
    <property type="project" value="UniProtKB-KW"/>
</dbReference>
<dbReference type="SUPFAM" id="SSF52833">
    <property type="entry name" value="Thioredoxin-like"/>
    <property type="match status" value="1"/>
</dbReference>
<protein>
    <recommendedName>
        <fullName evidence="3">P-type Cu(+) transporter</fullName>
        <ecNumber evidence="3">7.2.2.8</ecNumber>
    </recommendedName>
</protein>
<dbReference type="AlphaFoldDB" id="A0A2K1T2I2"/>
<dbReference type="PANTHER" id="PTHR46594:SF4">
    <property type="entry name" value="P-TYPE CATION-TRANSPORTING ATPASE"/>
    <property type="match status" value="1"/>
</dbReference>
<evidence type="ECO:0000256" key="9">
    <source>
        <dbReference type="ARBA" id="ARBA00022840"/>
    </source>
</evidence>
<dbReference type="Gene3D" id="3.40.50.1000">
    <property type="entry name" value="HAD superfamily/HAD-like"/>
    <property type="match status" value="1"/>
</dbReference>
<keyword evidence="7" id="KW-0547">Nucleotide-binding</keyword>
<dbReference type="GO" id="GO:0016491">
    <property type="term" value="F:oxidoreductase activity"/>
    <property type="evidence" value="ECO:0007669"/>
    <property type="project" value="InterPro"/>
</dbReference>
<dbReference type="FunFam" id="3.40.50.1000:FF:000144">
    <property type="entry name" value="copper-transporting ATPase 1 isoform X2"/>
    <property type="match status" value="1"/>
</dbReference>
<evidence type="ECO:0000256" key="2">
    <source>
        <dbReference type="ARBA" id="ARBA00006024"/>
    </source>
</evidence>
<evidence type="ECO:0000256" key="15">
    <source>
        <dbReference type="ARBA" id="ARBA00049289"/>
    </source>
</evidence>
<evidence type="ECO:0000256" key="10">
    <source>
        <dbReference type="ARBA" id="ARBA00022967"/>
    </source>
</evidence>
<sequence>MFSLSITISVLVIACPCVLGLATPTAIMVGTGKGAENGLLFKSGQTIKTLQGVNTIVFDKTGTITEGKPQVTDIHLLSTKNREQVLQLAASSEQYSEHPLAQALLRSAEEESIPLLASQDFQALSGRGLSVTIAEQTIYLGNERLMREQGIDVSKGRAVAETFAHQAKTPVFLASQQELLAVIAIADKVKETSRQAVQALQTMELEVVMLTGDNEKTAQAIAKEVGIEQVVSQVLPDDKANQVKFLQEQGKTVAMVGDGITLSDYYDHAFGKSYGVLMREWNLLARAVFVLNADNEIVYVEYLDNVNEHPDYKAALEAVK</sequence>
<dbReference type="Proteomes" id="UP000075081">
    <property type="component" value="Unassembled WGS sequence"/>
</dbReference>
<comment type="similarity">
    <text evidence="2">Belongs to the cation transport ATPase (P-type) (TC 3.A.3) family. Type IB subfamily.</text>
</comment>
<keyword evidence="16" id="KW-0732">Signal</keyword>
<evidence type="ECO:0000256" key="8">
    <source>
        <dbReference type="ARBA" id="ARBA00022796"/>
    </source>
</evidence>